<dbReference type="PROSITE" id="PS00445">
    <property type="entry name" value="FGGY_KINASES_2"/>
    <property type="match status" value="1"/>
</dbReference>
<dbReference type="NCBIfam" id="TIGR01311">
    <property type="entry name" value="glycerol_kin"/>
    <property type="match status" value="1"/>
</dbReference>
<dbReference type="NCBIfam" id="NF000756">
    <property type="entry name" value="PRK00047.1"/>
    <property type="match status" value="1"/>
</dbReference>
<evidence type="ECO:0000256" key="3">
    <source>
        <dbReference type="ARBA" id="ARBA00012099"/>
    </source>
</evidence>
<evidence type="ECO:0000256" key="12">
    <source>
        <dbReference type="RuleBase" id="RU003733"/>
    </source>
</evidence>
<dbReference type="EMBL" id="LJIJ01002505">
    <property type="protein sequence ID" value="ODM89609.1"/>
    <property type="molecule type" value="Genomic_DNA"/>
</dbReference>
<accession>A0A1D2M9J0</accession>
<dbReference type="Pfam" id="PF00370">
    <property type="entry name" value="FGGY_N"/>
    <property type="match status" value="1"/>
</dbReference>
<keyword evidence="16" id="KW-1185">Reference proteome</keyword>
<evidence type="ECO:0000313" key="16">
    <source>
        <dbReference type="Proteomes" id="UP000094527"/>
    </source>
</evidence>
<dbReference type="GO" id="GO:0019563">
    <property type="term" value="P:glycerol catabolic process"/>
    <property type="evidence" value="ECO:0007669"/>
    <property type="project" value="UniProtKB-UniPathway"/>
</dbReference>
<comment type="similarity">
    <text evidence="2 12">Belongs to the FGGY kinase family.</text>
</comment>
<evidence type="ECO:0000256" key="1">
    <source>
        <dbReference type="ARBA" id="ARBA00005190"/>
    </source>
</evidence>
<keyword evidence="6 12" id="KW-0418">Kinase</keyword>
<keyword evidence="4 12" id="KW-0808">Transferase</keyword>
<dbReference type="PROSITE" id="PS00933">
    <property type="entry name" value="FGGY_KINASES_1"/>
    <property type="match status" value="1"/>
</dbReference>
<feature type="domain" description="Carbohydrate kinase FGGY C-terminal" evidence="14">
    <location>
        <begin position="279"/>
        <end position="470"/>
    </location>
</feature>
<evidence type="ECO:0000313" key="15">
    <source>
        <dbReference type="EMBL" id="ODM89609.1"/>
    </source>
</evidence>
<dbReference type="AlphaFoldDB" id="A0A1D2M9J0"/>
<evidence type="ECO:0000256" key="5">
    <source>
        <dbReference type="ARBA" id="ARBA00022741"/>
    </source>
</evidence>
<evidence type="ECO:0000256" key="8">
    <source>
        <dbReference type="ARBA" id="ARBA00022840"/>
    </source>
</evidence>
<evidence type="ECO:0000256" key="4">
    <source>
        <dbReference type="ARBA" id="ARBA00022679"/>
    </source>
</evidence>
<reference evidence="15 16" key="1">
    <citation type="journal article" date="2016" name="Genome Biol. Evol.">
        <title>Gene Family Evolution Reflects Adaptation to Soil Environmental Stressors in the Genome of the Collembolan Orchesella cincta.</title>
        <authorList>
            <person name="Faddeeva-Vakhrusheva A."/>
            <person name="Derks M.F."/>
            <person name="Anvar S.Y."/>
            <person name="Agamennone V."/>
            <person name="Suring W."/>
            <person name="Smit S."/>
            <person name="van Straalen N.M."/>
            <person name="Roelofs D."/>
        </authorList>
    </citation>
    <scope>NUCLEOTIDE SEQUENCE [LARGE SCALE GENOMIC DNA]</scope>
    <source>
        <tissue evidence="15">Mixed pool</tissue>
    </source>
</reference>
<dbReference type="GO" id="GO:0005739">
    <property type="term" value="C:mitochondrion"/>
    <property type="evidence" value="ECO:0007669"/>
    <property type="project" value="TreeGrafter"/>
</dbReference>
<dbReference type="Pfam" id="PF02782">
    <property type="entry name" value="FGGY_C"/>
    <property type="match status" value="1"/>
</dbReference>
<feature type="domain" description="Carbohydrate kinase FGGY N-terminal" evidence="13">
    <location>
        <begin position="11"/>
        <end position="270"/>
    </location>
</feature>
<dbReference type="GO" id="GO:0006641">
    <property type="term" value="P:triglyceride metabolic process"/>
    <property type="evidence" value="ECO:0007669"/>
    <property type="project" value="TreeGrafter"/>
</dbReference>
<dbReference type="InterPro" id="IPR042018">
    <property type="entry name" value="GK1-3_metazoan-type"/>
</dbReference>
<dbReference type="GO" id="GO:0046167">
    <property type="term" value="P:glycerol-3-phosphate biosynthetic process"/>
    <property type="evidence" value="ECO:0007669"/>
    <property type="project" value="TreeGrafter"/>
</dbReference>
<dbReference type="GO" id="GO:0005524">
    <property type="term" value="F:ATP binding"/>
    <property type="evidence" value="ECO:0007669"/>
    <property type="project" value="UniProtKB-KW"/>
</dbReference>
<evidence type="ECO:0000259" key="14">
    <source>
        <dbReference type="Pfam" id="PF02782"/>
    </source>
</evidence>
<dbReference type="SUPFAM" id="SSF53067">
    <property type="entry name" value="Actin-like ATPase domain"/>
    <property type="match status" value="2"/>
</dbReference>
<keyword evidence="8" id="KW-0067">ATP-binding</keyword>
<evidence type="ECO:0000256" key="10">
    <source>
        <dbReference type="ARBA" id="ARBA00052101"/>
    </source>
</evidence>
<dbReference type="Gene3D" id="3.30.420.40">
    <property type="match status" value="2"/>
</dbReference>
<dbReference type="OMA" id="HKTDATN"/>
<comment type="catalytic activity">
    <reaction evidence="10">
        <text>glycerol + ATP = sn-glycerol 3-phosphate + ADP + H(+)</text>
        <dbReference type="Rhea" id="RHEA:21644"/>
        <dbReference type="ChEBI" id="CHEBI:15378"/>
        <dbReference type="ChEBI" id="CHEBI:17754"/>
        <dbReference type="ChEBI" id="CHEBI:30616"/>
        <dbReference type="ChEBI" id="CHEBI:57597"/>
        <dbReference type="ChEBI" id="CHEBI:456216"/>
        <dbReference type="EC" id="2.7.1.30"/>
    </reaction>
</comment>
<evidence type="ECO:0000256" key="9">
    <source>
        <dbReference type="ARBA" id="ARBA00043149"/>
    </source>
</evidence>
<dbReference type="GO" id="GO:0004370">
    <property type="term" value="F:glycerol kinase activity"/>
    <property type="evidence" value="ECO:0007669"/>
    <property type="project" value="UniProtKB-EC"/>
</dbReference>
<comment type="pathway">
    <text evidence="1">Polyol metabolism; glycerol degradation via glycerol kinase pathway; sn-glycerol 3-phosphate from glycerol: step 1/1.</text>
</comment>
<dbReference type="PANTHER" id="PTHR10196">
    <property type="entry name" value="SUGAR KINASE"/>
    <property type="match status" value="1"/>
</dbReference>
<evidence type="ECO:0000259" key="13">
    <source>
        <dbReference type="Pfam" id="PF00370"/>
    </source>
</evidence>
<dbReference type="InterPro" id="IPR018484">
    <property type="entry name" value="FGGY_N"/>
</dbReference>
<dbReference type="InterPro" id="IPR018485">
    <property type="entry name" value="FGGY_C"/>
</dbReference>
<dbReference type="InterPro" id="IPR018483">
    <property type="entry name" value="Carb_kinase_FGGY_CS"/>
</dbReference>
<organism evidence="15 16">
    <name type="scientific">Orchesella cincta</name>
    <name type="common">Springtail</name>
    <name type="synonym">Podura cincta</name>
    <dbReference type="NCBI Taxonomy" id="48709"/>
    <lineage>
        <taxon>Eukaryota</taxon>
        <taxon>Metazoa</taxon>
        <taxon>Ecdysozoa</taxon>
        <taxon>Arthropoda</taxon>
        <taxon>Hexapoda</taxon>
        <taxon>Collembola</taxon>
        <taxon>Entomobryomorpha</taxon>
        <taxon>Entomobryoidea</taxon>
        <taxon>Orchesellidae</taxon>
        <taxon>Orchesellinae</taxon>
        <taxon>Orchesella</taxon>
    </lineage>
</organism>
<proteinExistence type="inferred from homology"/>
<protein>
    <recommendedName>
        <fullName evidence="11">Probable glycerol kinase</fullName>
        <ecNumber evidence="3">2.7.1.30</ecNumber>
    </recommendedName>
    <alternativeName>
        <fullName evidence="9">ATP:glycerol 3-phosphotransferase</fullName>
    </alternativeName>
</protein>
<dbReference type="Proteomes" id="UP000094527">
    <property type="component" value="Unassembled WGS sequence"/>
</dbReference>
<dbReference type="InterPro" id="IPR005999">
    <property type="entry name" value="Glycerol_kin"/>
</dbReference>
<keyword evidence="5" id="KW-0547">Nucleotide-binding</keyword>
<evidence type="ECO:0000256" key="11">
    <source>
        <dbReference type="ARBA" id="ARBA00071571"/>
    </source>
</evidence>
<evidence type="ECO:0000256" key="6">
    <source>
        <dbReference type="ARBA" id="ARBA00022777"/>
    </source>
</evidence>
<sequence length="580" mass="63933">MSTRGKHGPLIGALDQGTSSSRFLVFAAESGELLTFHQIEIPRHCPKEGWVEQDAKLLFSAIVTCIDKTVDNLRKLGVDPEDIKAVGITNQRETIIAWDKLSGEPLYNAIVWLDTRTASEVDEILSNPNRKTETERIRNLCGLPISTYFSALKMKWLLENIPAVKSAVEEKRCLFGTVDSWLIWNLTGGKSGGLHVTDVTNASRTMLMNIHTLEWDSYLCEWVAFYFRIPPSLLPTIRSSSEIYGNLALTSLKGVPISGILGDQQAALVGQMCLKPGQAKCTYGTGCFLLFNTGRQVGLNNPSSTDSNVIIRETKPPRNVRPGRFCGSGGAAIRWLRDNLSLASSYEEIDEMAANVRDSGGVYFVPAFSGLFAPHWRPDARGIICGLTEHSSKSHIARAAYEAVSFQVRDVLEAMNQEGGFPLTKLQVDGGMTNNNGLMQLQADILGIETVRPSMAETTALGAAMAAGCAEGIEVWDIFTEDTSNIICDVFKPKTEPKGRMTRELSENLFTNNPISLNVAANVGILAVNIVLFRVSYCKDRSRSISERDERYWKWKEAVKRSCGWEVHPDQIKASGDNLS</sequence>
<dbReference type="PANTHER" id="PTHR10196:SF69">
    <property type="entry name" value="GLYCEROL KINASE"/>
    <property type="match status" value="1"/>
</dbReference>
<evidence type="ECO:0000256" key="2">
    <source>
        <dbReference type="ARBA" id="ARBA00009156"/>
    </source>
</evidence>
<dbReference type="FunFam" id="3.30.420.40:FF:000177">
    <property type="entry name" value="Glycerol kinase"/>
    <property type="match status" value="1"/>
</dbReference>
<name>A0A1D2M9J0_ORCCI</name>
<evidence type="ECO:0000256" key="7">
    <source>
        <dbReference type="ARBA" id="ARBA00022798"/>
    </source>
</evidence>
<dbReference type="CDD" id="cd07792">
    <property type="entry name" value="ASKHA_NBD_FGGY_GK1-3-like"/>
    <property type="match status" value="1"/>
</dbReference>
<dbReference type="InterPro" id="IPR043129">
    <property type="entry name" value="ATPase_NBD"/>
</dbReference>
<comment type="caution">
    <text evidence="15">The sequence shown here is derived from an EMBL/GenBank/DDBJ whole genome shotgun (WGS) entry which is preliminary data.</text>
</comment>
<keyword evidence="7" id="KW-0319">Glycerol metabolism</keyword>
<dbReference type="UniPathway" id="UPA00618">
    <property type="reaction ID" value="UER00672"/>
</dbReference>
<dbReference type="OrthoDB" id="5422795at2759"/>
<gene>
    <name evidence="15" type="ORF">Ocin01_17074</name>
</gene>
<dbReference type="EC" id="2.7.1.30" evidence="3"/>
<dbReference type="STRING" id="48709.A0A1D2M9J0"/>